<evidence type="ECO:0000256" key="15">
    <source>
        <dbReference type="ARBA" id="ARBA00022990"/>
    </source>
</evidence>
<evidence type="ECO:0000256" key="20">
    <source>
        <dbReference type="ARBA" id="ARBA00023315"/>
    </source>
</evidence>
<dbReference type="Gene3D" id="6.10.250.1340">
    <property type="match status" value="1"/>
</dbReference>
<keyword evidence="6" id="KW-0813">Transport</keyword>
<evidence type="ECO:0000256" key="10">
    <source>
        <dbReference type="ARBA" id="ARBA00022553"/>
    </source>
</evidence>
<dbReference type="GO" id="GO:0051028">
    <property type="term" value="P:mRNA transport"/>
    <property type="evidence" value="ECO:0007669"/>
    <property type="project" value="UniProtKB-KW"/>
</dbReference>
<dbReference type="InterPro" id="IPR005062">
    <property type="entry name" value="SAC3/GANP/THP3_conserved"/>
</dbReference>
<keyword evidence="13" id="KW-0391">Immunity</keyword>
<dbReference type="PANTHER" id="PTHR12436:SF3">
    <property type="entry name" value="GERMINAL-CENTER ASSOCIATED NUCLEAR PROTEIN"/>
    <property type="match status" value="1"/>
</dbReference>
<evidence type="ECO:0000256" key="18">
    <source>
        <dbReference type="ARBA" id="ARBA00023132"/>
    </source>
</evidence>
<dbReference type="Bgee" id="ENSOANG00000028261">
    <property type="expression patterns" value="Expressed in testis and 1 other cell type or tissue"/>
</dbReference>
<proteinExistence type="inferred from homology"/>
<evidence type="ECO:0000256" key="12">
    <source>
        <dbReference type="ARBA" id="ARBA00022816"/>
    </source>
</evidence>
<evidence type="ECO:0000256" key="17">
    <source>
        <dbReference type="ARBA" id="ARBA00023054"/>
    </source>
</evidence>
<dbReference type="GO" id="GO:0005694">
    <property type="term" value="C:chromosome"/>
    <property type="evidence" value="ECO:0007669"/>
    <property type="project" value="UniProtKB-SubCell"/>
</dbReference>
<dbReference type="Pfam" id="PF16766">
    <property type="entry name" value="CID_GANP"/>
    <property type="match status" value="1"/>
</dbReference>
<comment type="function">
    <text evidence="23">As a component of the TREX-2 complex, involved in the export of mRNAs to the cytoplasm through the nuclear pores. Through the acetylation of histones, affects the assembly of nucleosomes at immunoglobulin variable region genes and promotes the recruitment and positioning of transcription complex to favor DNA cytosine deaminase AICDA/AID targeting, hence promoting somatic hypermutations.</text>
</comment>
<comment type="catalytic activity">
    <reaction evidence="22">
        <text>L-lysyl-[histone] + acetyl-CoA = N(6)-acetyl-L-lysyl-[histone] + CoA + H(+)</text>
        <dbReference type="Rhea" id="RHEA:21992"/>
        <dbReference type="Rhea" id="RHEA-COMP:9845"/>
        <dbReference type="Rhea" id="RHEA-COMP:11338"/>
        <dbReference type="ChEBI" id="CHEBI:15378"/>
        <dbReference type="ChEBI" id="CHEBI:29969"/>
        <dbReference type="ChEBI" id="CHEBI:57287"/>
        <dbReference type="ChEBI" id="CHEBI:57288"/>
        <dbReference type="ChEBI" id="CHEBI:61930"/>
        <dbReference type="EC" id="2.3.1.48"/>
    </reaction>
    <physiologicalReaction direction="left-to-right" evidence="22">
        <dbReference type="Rhea" id="RHEA:21993"/>
    </physiologicalReaction>
</comment>
<reference evidence="26" key="3">
    <citation type="submission" date="2025-09" db="UniProtKB">
        <authorList>
            <consortium name="Ensembl"/>
        </authorList>
    </citation>
    <scope>IDENTIFICATION</scope>
    <source>
        <strain evidence="26">Glennie</strain>
    </source>
</reference>
<keyword evidence="14" id="KW-0653">Protein transport</keyword>
<evidence type="ECO:0000256" key="23">
    <source>
        <dbReference type="ARBA" id="ARBA00055631"/>
    </source>
</evidence>
<dbReference type="GO" id="GO:0002376">
    <property type="term" value="P:immune system process"/>
    <property type="evidence" value="ECO:0007669"/>
    <property type="project" value="UniProtKB-KW"/>
</dbReference>
<evidence type="ECO:0000256" key="21">
    <source>
        <dbReference type="ARBA" id="ARBA00038443"/>
    </source>
</evidence>
<evidence type="ECO:0000313" key="27">
    <source>
        <dbReference type="Proteomes" id="UP000002279"/>
    </source>
</evidence>
<keyword evidence="15" id="KW-0007">Acetylation</keyword>
<evidence type="ECO:0000256" key="2">
    <source>
        <dbReference type="ARBA" id="ARBA00004496"/>
    </source>
</evidence>
<dbReference type="Gene3D" id="1.25.40.990">
    <property type="match status" value="1"/>
</dbReference>
<keyword evidence="17" id="KW-0175">Coiled coil</keyword>
<feature type="domain" description="PCI" evidence="25">
    <location>
        <begin position="329"/>
        <end position="512"/>
    </location>
</feature>
<evidence type="ECO:0000256" key="24">
    <source>
        <dbReference type="ARBA" id="ARBA00069544"/>
    </source>
</evidence>
<keyword evidence="8" id="KW-0488">Methylation</keyword>
<dbReference type="GO" id="GO:0005654">
    <property type="term" value="C:nucleoplasm"/>
    <property type="evidence" value="ECO:0007669"/>
    <property type="project" value="UniProtKB-SubCell"/>
</dbReference>
<dbReference type="Pfam" id="PF03399">
    <property type="entry name" value="SAC3_GANP"/>
    <property type="match status" value="1"/>
</dbReference>
<dbReference type="PROSITE" id="PS50250">
    <property type="entry name" value="PCI"/>
    <property type="match status" value="1"/>
</dbReference>
<keyword evidence="27" id="KW-1185">Reference proteome</keyword>
<dbReference type="GO" id="GO:0005643">
    <property type="term" value="C:nuclear pore"/>
    <property type="evidence" value="ECO:0007669"/>
    <property type="project" value="UniProtKB-SubCell"/>
</dbReference>
<accession>A0A6I8MZJ9</accession>
<sequence>PICIYPGFLIVAEFPVLQVQHFAKSDHLLPNGRSAIQCKHIPYHLNNKVVLKKYFSQFGNVQEVYIKRNKYMAVIYFGDHVSIQSGKLKSVQIMKSVTEMEKNAKLNLLSLTKLELLRGLNQEEELFSSDAQMKHPESVRSAVYGVSSLMSRTAKTSEEKYRILEQRDKILRLAHIKRTDLDKAKPIVGTCPDMCPEKERYMRESRQQLSIFELLPGTSKVDHTAAIKEYSRSSADQEEPLPHDLRPSSVLSMTMDYLITHVMNKMEGNTREWYDFIWNRTRGVRKDITQQNLCDPLTVSLLEKCTRFHIHCAHHLCEEPVSSFDAKINNENMIKCLQSLKEMYQDLANMDIYCKREAEFRAYSVLLNLNNGDVLRELQQFQPTLCNSPEVVFAAQALIALNTNNFVKFFKLVQTASYLNSCILHSYFNQVRRNALKILNTAYTINSQRSTTFPLRDLMHMLLFRDDKEAADFVTYYGLHVSNGWVQLNRLRFKESKRCFKPKISAFIKEKLTGSIGEIINGGPLPSVIQHIPVCSFNKENLYTGENSEIEPSNSDQKTNLNMTVSLLLTVCFSKDIKEVVEELVQDIVEEECQEIINFSTALCYTPKEGQRAQIFSCSEETCINLVTLFLEDEIFQTARETLQEFQHFHKCLWRWRNVVINQKKMKRKLRVFPAAPCYVENTNELKALLPSAECPIPKEYFSKGILDLGHAGKLGISCIRLNRLRNEMIHQMKVQYFYQKLLREAAWTPLDLPSLISEHLALQREHVFWKVVLVLPDNEMHPSGDLSRILGNWLKVKFMGAEISKKVNNNAKDKIQTLALFQYIKQQEDWATQVNVCVKVVQGILSDAELETAKSQKDFLGTSGFILLLPVREKNEDSTKIDEFWFSALLQLRKLLEAKPVLPVIPLIILVPIQGKDEIEKDVEKGLLLQDLISSELISDYIIVKISSFLNDLEANLQAVKWLASHSPRHPKLCCQTLSQFVEDGVHREFSRRFFWDRKERRLAGLASQKPGPIIDLYNSVLQFLADVISSEWLSNLSWPVPEFAEPEGTGQLPHLYWNTPRHLAWLKEAVLSFQIPQIDIPPSAPWNFICTTIFQYISQIPSSHQTQPVLQVQVENLLSGIYFKLKDKELASSGEGGFSVKDIPWDAIISLCINHRLKDWMPLTLPTVSEALSRDGEIRVYFSKDHLSEFTRPSSWERARLRTQREIQQSYERCGYILLGAGGGFKHGISRSCQVAEPGFEPMTSDSQARALSTEPRCFSLEELYLVST</sequence>
<dbReference type="SUPFAM" id="SSF54928">
    <property type="entry name" value="RNA-binding domain, RBD"/>
    <property type="match status" value="1"/>
</dbReference>
<keyword evidence="20" id="KW-0012">Acyltransferase</keyword>
<evidence type="ECO:0000256" key="22">
    <source>
        <dbReference type="ARBA" id="ARBA00048940"/>
    </source>
</evidence>
<evidence type="ECO:0000256" key="5">
    <source>
        <dbReference type="ARBA" id="ARBA00013184"/>
    </source>
</evidence>
<reference evidence="26 27" key="1">
    <citation type="journal article" date="2008" name="Nature">
        <title>Genome analysis of the platypus reveals unique signatures of evolution.</title>
        <authorList>
            <person name="Warren W.C."/>
            <person name="Hillier L.W."/>
            <person name="Marshall Graves J.A."/>
            <person name="Birney E."/>
            <person name="Ponting C.P."/>
            <person name="Grutzner F."/>
            <person name="Belov K."/>
            <person name="Miller W."/>
            <person name="Clarke L."/>
            <person name="Chinwalla A.T."/>
            <person name="Yang S.P."/>
            <person name="Heger A."/>
            <person name="Locke D.P."/>
            <person name="Miethke P."/>
            <person name="Waters P.D."/>
            <person name="Veyrunes F."/>
            <person name="Fulton L."/>
            <person name="Fulton B."/>
            <person name="Graves T."/>
            <person name="Wallis J."/>
            <person name="Puente X.S."/>
            <person name="Lopez-Otin C."/>
            <person name="Ordonez G.R."/>
            <person name="Eichler E.E."/>
            <person name="Chen L."/>
            <person name="Cheng Z."/>
            <person name="Deakin J.E."/>
            <person name="Alsop A."/>
            <person name="Thompson K."/>
            <person name="Kirby P."/>
            <person name="Papenfuss A.T."/>
            <person name="Wakefield M.J."/>
            <person name="Olender T."/>
            <person name="Lancet D."/>
            <person name="Huttley G.A."/>
            <person name="Smit A.F."/>
            <person name="Pask A."/>
            <person name="Temple-Smith P."/>
            <person name="Batzer M.A."/>
            <person name="Walker J.A."/>
            <person name="Konkel M.K."/>
            <person name="Harris R.S."/>
            <person name="Whittington C.M."/>
            <person name="Wong E.S."/>
            <person name="Gemmell N.J."/>
            <person name="Buschiazzo E."/>
            <person name="Vargas Jentzsch I.M."/>
            <person name="Merkel A."/>
            <person name="Schmitz J."/>
            <person name="Zemann A."/>
            <person name="Churakov G."/>
            <person name="Kriegs J.O."/>
            <person name="Brosius J."/>
            <person name="Murchison E.P."/>
            <person name="Sachidanandam R."/>
            <person name="Smith C."/>
            <person name="Hannon G.J."/>
            <person name="Tsend-Ayush E."/>
            <person name="McMillan D."/>
            <person name="Attenborough R."/>
            <person name="Rens W."/>
            <person name="Ferguson-Smith M."/>
            <person name="Lefevre C.M."/>
            <person name="Sharp J.A."/>
            <person name="Nicholas K.R."/>
            <person name="Ray D.A."/>
            <person name="Kube M."/>
            <person name="Reinhardt R."/>
            <person name="Pringle T.H."/>
            <person name="Taylor J."/>
            <person name="Jones R.C."/>
            <person name="Nixon B."/>
            <person name="Dacheux J.L."/>
            <person name="Niwa H."/>
            <person name="Sekita Y."/>
            <person name="Huang X."/>
            <person name="Stark A."/>
            <person name="Kheradpour P."/>
            <person name="Kellis M."/>
            <person name="Flicek P."/>
            <person name="Chen Y."/>
            <person name="Webber C."/>
            <person name="Hardison R."/>
            <person name="Nelson J."/>
            <person name="Hallsworth-Pepin K."/>
            <person name="Delehaunty K."/>
            <person name="Markovic C."/>
            <person name="Minx P."/>
            <person name="Feng Y."/>
            <person name="Kremitzki C."/>
            <person name="Mitreva M."/>
            <person name="Glasscock J."/>
            <person name="Wylie T."/>
            <person name="Wohldmann P."/>
            <person name="Thiru P."/>
            <person name="Nhan M.N."/>
            <person name="Pohl C.S."/>
            <person name="Smith S.M."/>
            <person name="Hou S."/>
            <person name="Nefedov M."/>
            <person name="de Jong P.J."/>
            <person name="Renfree M.B."/>
            <person name="Mardis E.R."/>
            <person name="Wilson R.K."/>
        </authorList>
    </citation>
    <scope>NUCLEOTIDE SEQUENCE [LARGE SCALE GENOMIC DNA]</scope>
    <source>
        <strain evidence="26 27">Glennie</strain>
    </source>
</reference>
<comment type="similarity">
    <text evidence="21">Belongs to the SAC3 family.</text>
</comment>
<evidence type="ECO:0000256" key="7">
    <source>
        <dbReference type="ARBA" id="ARBA00022454"/>
    </source>
</evidence>
<evidence type="ECO:0000256" key="3">
    <source>
        <dbReference type="ARBA" id="ARBA00004567"/>
    </source>
</evidence>
<dbReference type="InterPro" id="IPR000717">
    <property type="entry name" value="PCI_dom"/>
</dbReference>
<dbReference type="GO" id="GO:0005737">
    <property type="term" value="C:cytoplasm"/>
    <property type="evidence" value="ECO:0007669"/>
    <property type="project" value="UniProtKB-SubCell"/>
</dbReference>
<name>A0A6I8MZJ9_ORNAN</name>
<keyword evidence="12" id="KW-0509">mRNA transport</keyword>
<organism evidence="26 27">
    <name type="scientific">Ornithorhynchus anatinus</name>
    <name type="common">Duckbill platypus</name>
    <dbReference type="NCBI Taxonomy" id="9258"/>
    <lineage>
        <taxon>Eukaryota</taxon>
        <taxon>Metazoa</taxon>
        <taxon>Chordata</taxon>
        <taxon>Craniata</taxon>
        <taxon>Vertebrata</taxon>
        <taxon>Euteleostomi</taxon>
        <taxon>Mammalia</taxon>
        <taxon>Monotremata</taxon>
        <taxon>Ornithorhynchidae</taxon>
        <taxon>Ornithorhynchus</taxon>
    </lineage>
</organism>
<keyword evidence="7" id="KW-0158">Chromosome</keyword>
<dbReference type="Proteomes" id="UP000002279">
    <property type="component" value="Chromosome 7"/>
</dbReference>
<evidence type="ECO:0000256" key="6">
    <source>
        <dbReference type="ARBA" id="ARBA00022448"/>
    </source>
</evidence>
<evidence type="ECO:0000256" key="1">
    <source>
        <dbReference type="ARBA" id="ARBA00004286"/>
    </source>
</evidence>
<gene>
    <name evidence="26" type="primary">LOC100083492</name>
</gene>
<evidence type="ECO:0000256" key="4">
    <source>
        <dbReference type="ARBA" id="ARBA00004642"/>
    </source>
</evidence>
<evidence type="ECO:0000256" key="11">
    <source>
        <dbReference type="ARBA" id="ARBA00022679"/>
    </source>
</evidence>
<keyword evidence="11" id="KW-0808">Transferase</keyword>
<dbReference type="GO" id="GO:0015031">
    <property type="term" value="P:protein transport"/>
    <property type="evidence" value="ECO:0007669"/>
    <property type="project" value="UniProtKB-KW"/>
</dbReference>
<keyword evidence="19" id="KW-0539">Nucleus</keyword>
<dbReference type="InterPro" id="IPR031907">
    <property type="entry name" value="MCM3AP_GANP"/>
</dbReference>
<reference evidence="26" key="2">
    <citation type="submission" date="2025-08" db="UniProtKB">
        <authorList>
            <consortium name="Ensembl"/>
        </authorList>
    </citation>
    <scope>IDENTIFICATION</scope>
    <source>
        <strain evidence="26">Glennie</strain>
    </source>
</reference>
<evidence type="ECO:0000256" key="8">
    <source>
        <dbReference type="ARBA" id="ARBA00022481"/>
    </source>
</evidence>
<evidence type="ECO:0000313" key="26">
    <source>
        <dbReference type="Ensembl" id="ENSOANP00000034130.1"/>
    </source>
</evidence>
<evidence type="ECO:0000256" key="9">
    <source>
        <dbReference type="ARBA" id="ARBA00022490"/>
    </source>
</evidence>
<evidence type="ECO:0000259" key="25">
    <source>
        <dbReference type="PROSITE" id="PS50250"/>
    </source>
</evidence>
<evidence type="ECO:0000256" key="14">
    <source>
        <dbReference type="ARBA" id="ARBA00022927"/>
    </source>
</evidence>
<dbReference type="InterPro" id="IPR031910">
    <property type="entry name" value="GANP_CID_dom"/>
</dbReference>
<dbReference type="GO" id="GO:0003676">
    <property type="term" value="F:nucleic acid binding"/>
    <property type="evidence" value="ECO:0007669"/>
    <property type="project" value="InterPro"/>
</dbReference>
<keyword evidence="10" id="KW-0597">Phosphoprotein</keyword>
<dbReference type="InterPro" id="IPR045107">
    <property type="entry name" value="SAC3/GANP/THP3"/>
</dbReference>
<dbReference type="FunFam" id="1.25.40.990:FF:000003">
    <property type="entry name" value="germinal-center associated nuclear protein isoform X2"/>
    <property type="match status" value="1"/>
</dbReference>
<dbReference type="EC" id="2.3.1.48" evidence="5"/>
<evidence type="ECO:0000256" key="16">
    <source>
        <dbReference type="ARBA" id="ARBA00023010"/>
    </source>
</evidence>
<dbReference type="Ensembl" id="ENSOANT00000053427.1">
    <property type="protein sequence ID" value="ENSOANP00000034130.1"/>
    <property type="gene ID" value="ENSOANG00000028261.2"/>
</dbReference>
<dbReference type="PANTHER" id="PTHR12436">
    <property type="entry name" value="80 KDA MCM3-ASSOCIATED PROTEIN"/>
    <property type="match status" value="1"/>
</dbReference>
<comment type="subcellular location">
    <subcellularLocation>
        <location evidence="1">Chromosome</location>
    </subcellularLocation>
    <subcellularLocation>
        <location evidence="2">Cytoplasm</location>
    </subcellularLocation>
    <subcellularLocation>
        <location evidence="3">Nucleus</location>
        <location evidence="3">Nuclear pore complex</location>
    </subcellularLocation>
    <subcellularLocation>
        <location evidence="4">Nucleus</location>
        <location evidence="4">Nucleoplasm</location>
    </subcellularLocation>
</comment>
<dbReference type="GeneTree" id="ENSGT00940000156322"/>
<evidence type="ECO:0000256" key="19">
    <source>
        <dbReference type="ARBA" id="ARBA00023242"/>
    </source>
</evidence>
<keyword evidence="9" id="KW-0963">Cytoplasm</keyword>
<dbReference type="AlphaFoldDB" id="A0A6I8MZJ9"/>
<keyword evidence="18" id="KW-0906">Nuclear pore complex</keyword>
<dbReference type="InterPro" id="IPR035979">
    <property type="entry name" value="RBD_domain_sf"/>
</dbReference>
<protein>
    <recommendedName>
        <fullName evidence="24">Germinal-center associated nuclear protein</fullName>
        <ecNumber evidence="5">2.3.1.48</ecNumber>
    </recommendedName>
</protein>
<dbReference type="GO" id="GO:0061733">
    <property type="term" value="F:protein-lysine-acetyltransferase activity"/>
    <property type="evidence" value="ECO:0007669"/>
    <property type="project" value="UniProtKB-EC"/>
</dbReference>
<evidence type="ECO:0000256" key="13">
    <source>
        <dbReference type="ARBA" id="ARBA00022859"/>
    </source>
</evidence>
<dbReference type="Pfam" id="PF16769">
    <property type="entry name" value="MCM3AP_GANP"/>
    <property type="match status" value="1"/>
</dbReference>
<keyword evidence="16" id="KW-0811">Translocation</keyword>